<comment type="subcellular location">
    <subcellularLocation>
        <location evidence="1 3">Nucleus</location>
    </subcellularLocation>
</comment>
<feature type="compositionally biased region" description="Basic residues" evidence="4">
    <location>
        <begin position="239"/>
        <end position="253"/>
    </location>
</feature>
<sequence length="672" mass="77310">MKSCSRMDVQSNDLIKVIKRYQHSIQQIIPAESDPQRVSHYIRKLSKLPIRFEELEKTGIGKTINALRKADGNIAEEATLLVTKWKSNVKKQMEEEEASRQKSDAEDDQSGSNSCTPPSPIENHITLEPVKSEYDTSFAEVSNDNDRKSKYDSKNKVRLVSIKREASMDRKRKHSEEDRDKSSKKGKYKEDHPGLILDRHGESIKQEPLENFGNEADVVECRESVGDKKRKDSENEKKSFKKEHEKRHHKSSKHRDEKSQRESKYRHEEKHKSHHDKKHDSDDKYDSLKYRRDKKSKIRDKEVNHSKRDVDRKSSKEFSETESSKKSVTRDNSSKSDEITGDFFGAALLGIPVTASPKKKSPSSKSSNYQDSPPTFSSPKSNQSLDFLSNNIKLEPLSKDLDLSEYAGETYKTTSVYTNNKHDEHASPSYSQPQKPSKPKTLSEEDMFSSMTSMKNRRTKVYHGFKVNSKFPTLFELCVRVLQDNFDALEYTGGVPYEVLKPILEKVSVEQLFTFENFNPYLVGETDELWEHHAKKHFRKAERQEYESWRDLYLRCVEEREEKLQSLTENISQSIANSTPVRKTKLAYVDAVVKPPRNVVRQQAKHGTGTNSVGRRSPKEPQPSPSAIQSVKERLAKEASSPNAIQIPSKMLKKKAAPLMQKTLQLFKGLKR</sequence>
<feature type="region of interest" description="Disordered" evidence="4">
    <location>
        <begin position="92"/>
        <end position="339"/>
    </location>
</feature>
<feature type="compositionally biased region" description="Basic and acidic residues" evidence="4">
    <location>
        <begin position="162"/>
        <end position="208"/>
    </location>
</feature>
<feature type="region of interest" description="Disordered" evidence="4">
    <location>
        <begin position="597"/>
        <end position="649"/>
    </location>
</feature>
<feature type="compositionally biased region" description="Basic and acidic residues" evidence="4">
    <location>
        <begin position="254"/>
        <end position="271"/>
    </location>
</feature>
<dbReference type="SMART" id="SM00509">
    <property type="entry name" value="TFS2N"/>
    <property type="match status" value="1"/>
</dbReference>
<evidence type="ECO:0000259" key="5">
    <source>
        <dbReference type="PROSITE" id="PS51319"/>
    </source>
</evidence>
<dbReference type="InterPro" id="IPR035441">
    <property type="entry name" value="TFIIS/LEDGF_dom_sf"/>
</dbReference>
<feature type="compositionally biased region" description="Basic and acidic residues" evidence="4">
    <location>
        <begin position="144"/>
        <end position="155"/>
    </location>
</feature>
<dbReference type="AlphaFoldDB" id="A0AAN9T6G6"/>
<feature type="region of interest" description="Disordered" evidence="4">
    <location>
        <begin position="354"/>
        <end position="384"/>
    </location>
</feature>
<dbReference type="InterPro" id="IPR003617">
    <property type="entry name" value="TFIIS/CRSP70_N_sub"/>
</dbReference>
<dbReference type="InterPro" id="IPR010684">
    <property type="entry name" value="RNA_pol_II_trans_fac_SIII_A"/>
</dbReference>
<keyword evidence="2 3" id="KW-0539">Nucleus</keyword>
<dbReference type="PANTHER" id="PTHR15141">
    <property type="entry name" value="TRANSCRIPTION ELONGATION FACTOR B POLYPEPTIDE 3"/>
    <property type="match status" value="1"/>
</dbReference>
<feature type="compositionally biased region" description="Polar residues" evidence="4">
    <location>
        <begin position="368"/>
        <end position="384"/>
    </location>
</feature>
<evidence type="ECO:0000256" key="3">
    <source>
        <dbReference type="PROSITE-ProRule" id="PRU00649"/>
    </source>
</evidence>
<gene>
    <name evidence="6" type="ORF">V9T40_011661</name>
</gene>
<dbReference type="Pfam" id="PF06881">
    <property type="entry name" value="Elongin_A"/>
    <property type="match status" value="1"/>
</dbReference>
<keyword evidence="7" id="KW-1185">Reference proteome</keyword>
<feature type="region of interest" description="Disordered" evidence="4">
    <location>
        <begin position="415"/>
        <end position="448"/>
    </location>
</feature>
<dbReference type="Pfam" id="PF08711">
    <property type="entry name" value="Med26"/>
    <property type="match status" value="1"/>
</dbReference>
<feature type="domain" description="TFIIS N-terminal" evidence="5">
    <location>
        <begin position="16"/>
        <end position="92"/>
    </location>
</feature>
<evidence type="ECO:0000313" key="6">
    <source>
        <dbReference type="EMBL" id="KAK7574470.1"/>
    </source>
</evidence>
<evidence type="ECO:0000256" key="4">
    <source>
        <dbReference type="SAM" id="MobiDB-lite"/>
    </source>
</evidence>
<dbReference type="InterPro" id="IPR017923">
    <property type="entry name" value="TFIIS_N"/>
</dbReference>
<dbReference type="GO" id="GO:0070449">
    <property type="term" value="C:elongin complex"/>
    <property type="evidence" value="ECO:0007669"/>
    <property type="project" value="InterPro"/>
</dbReference>
<feature type="compositionally biased region" description="Basic and acidic residues" evidence="4">
    <location>
        <begin position="299"/>
        <end position="338"/>
    </location>
</feature>
<dbReference type="Proteomes" id="UP001367676">
    <property type="component" value="Unassembled WGS sequence"/>
</dbReference>
<dbReference type="SUPFAM" id="SSF47676">
    <property type="entry name" value="Conserved domain common to transcription factors TFIIS, elongin A, CRSP70"/>
    <property type="match status" value="1"/>
</dbReference>
<reference evidence="6 7" key="1">
    <citation type="submission" date="2024-03" db="EMBL/GenBank/DDBJ databases">
        <title>Adaptation during the transition from Ophiocordyceps entomopathogen to insect associate is accompanied by gene loss and intensified selection.</title>
        <authorList>
            <person name="Ward C.M."/>
            <person name="Onetto C.A."/>
            <person name="Borneman A.R."/>
        </authorList>
    </citation>
    <scope>NUCLEOTIDE SEQUENCE [LARGE SCALE GENOMIC DNA]</scope>
    <source>
        <strain evidence="6">AWRI1</strain>
        <tissue evidence="6">Single Adult Female</tissue>
    </source>
</reference>
<dbReference type="Gene3D" id="6.10.250.3180">
    <property type="match status" value="1"/>
</dbReference>
<evidence type="ECO:0000256" key="2">
    <source>
        <dbReference type="ARBA" id="ARBA00023242"/>
    </source>
</evidence>
<feature type="compositionally biased region" description="Basic and acidic residues" evidence="4">
    <location>
        <begin position="219"/>
        <end position="238"/>
    </location>
</feature>
<comment type="caution">
    <text evidence="6">The sequence shown here is derived from an EMBL/GenBank/DDBJ whole genome shotgun (WGS) entry which is preliminary data.</text>
</comment>
<name>A0AAN9T6G6_9HEMI</name>
<dbReference type="PANTHER" id="PTHR15141:SF76">
    <property type="entry name" value="TRANSCRIPTION ELONGATION FACTOR B POLYPEPTIDE 3"/>
    <property type="match status" value="1"/>
</dbReference>
<protein>
    <recommendedName>
        <fullName evidence="5">TFIIS N-terminal domain-containing protein</fullName>
    </recommendedName>
</protein>
<dbReference type="GO" id="GO:0006368">
    <property type="term" value="P:transcription elongation by RNA polymerase II"/>
    <property type="evidence" value="ECO:0007669"/>
    <property type="project" value="InterPro"/>
</dbReference>
<dbReference type="InterPro" id="IPR051870">
    <property type="entry name" value="Elongin-A_domain"/>
</dbReference>
<dbReference type="PROSITE" id="PS51319">
    <property type="entry name" value="TFIIS_N"/>
    <property type="match status" value="1"/>
</dbReference>
<evidence type="ECO:0000313" key="7">
    <source>
        <dbReference type="Proteomes" id="UP001367676"/>
    </source>
</evidence>
<proteinExistence type="predicted"/>
<feature type="compositionally biased region" description="Basic and acidic residues" evidence="4">
    <location>
        <begin position="278"/>
        <end position="290"/>
    </location>
</feature>
<dbReference type="EMBL" id="JBBCAQ010000037">
    <property type="protein sequence ID" value="KAK7574470.1"/>
    <property type="molecule type" value="Genomic_DNA"/>
</dbReference>
<accession>A0AAN9T6G6</accession>
<evidence type="ECO:0000256" key="1">
    <source>
        <dbReference type="ARBA" id="ARBA00004123"/>
    </source>
</evidence>
<organism evidence="6 7">
    <name type="scientific">Parthenolecanium corni</name>
    <dbReference type="NCBI Taxonomy" id="536013"/>
    <lineage>
        <taxon>Eukaryota</taxon>
        <taxon>Metazoa</taxon>
        <taxon>Ecdysozoa</taxon>
        <taxon>Arthropoda</taxon>
        <taxon>Hexapoda</taxon>
        <taxon>Insecta</taxon>
        <taxon>Pterygota</taxon>
        <taxon>Neoptera</taxon>
        <taxon>Paraneoptera</taxon>
        <taxon>Hemiptera</taxon>
        <taxon>Sternorrhyncha</taxon>
        <taxon>Coccoidea</taxon>
        <taxon>Coccidae</taxon>
        <taxon>Parthenolecanium</taxon>
    </lineage>
</organism>
<dbReference type="Gene3D" id="1.20.930.10">
    <property type="entry name" value="Conserved domain common to transcription factors TFIIS, elongin A, CRSP70"/>
    <property type="match status" value="1"/>
</dbReference>